<feature type="region of interest" description="Disordered" evidence="9">
    <location>
        <begin position="400"/>
        <end position="441"/>
    </location>
</feature>
<keyword evidence="1" id="KW-0399">Innate immunity</keyword>
<dbReference type="Pfam" id="PF00643">
    <property type="entry name" value="zf-B_box"/>
    <property type="match status" value="1"/>
</dbReference>
<dbReference type="SMART" id="SM00336">
    <property type="entry name" value="BBOX"/>
    <property type="match status" value="1"/>
</dbReference>
<keyword evidence="2" id="KW-0479">Metal-binding</keyword>
<dbReference type="GO" id="GO:0045087">
    <property type="term" value="P:innate immune response"/>
    <property type="evidence" value="ECO:0007669"/>
    <property type="project" value="UniProtKB-KW"/>
</dbReference>
<dbReference type="SUPFAM" id="SSF49899">
    <property type="entry name" value="Concanavalin A-like lectins/glucanases"/>
    <property type="match status" value="1"/>
</dbReference>
<dbReference type="InterPro" id="IPR003877">
    <property type="entry name" value="SPRY_dom"/>
</dbReference>
<dbReference type="GeneID" id="108700943"/>
<dbReference type="InterPro" id="IPR027370">
    <property type="entry name" value="Znf-RING_euk"/>
</dbReference>
<dbReference type="PROSITE" id="PS50119">
    <property type="entry name" value="ZF_BBOX"/>
    <property type="match status" value="1"/>
</dbReference>
<reference evidence="11" key="1">
    <citation type="submission" date="2025-08" db="UniProtKB">
        <authorList>
            <consortium name="RefSeq"/>
        </authorList>
    </citation>
    <scope>IDENTIFICATION</scope>
    <source>
        <strain evidence="11">J_2021</strain>
        <tissue evidence="11">Erythrocytes</tissue>
    </source>
</reference>
<dbReference type="PROSITE" id="PS50089">
    <property type="entry name" value="ZF_RING_2"/>
    <property type="match status" value="1"/>
</dbReference>
<keyword evidence="4" id="KW-0833">Ubl conjugation pathway</keyword>
<dbReference type="InterPro" id="IPR003879">
    <property type="entry name" value="Butyrophylin_SPRY"/>
</dbReference>
<dbReference type="Gene3D" id="3.30.160.60">
    <property type="entry name" value="Classic Zinc Finger"/>
    <property type="match status" value="1"/>
</dbReference>
<dbReference type="GO" id="GO:0016874">
    <property type="term" value="F:ligase activity"/>
    <property type="evidence" value="ECO:0007669"/>
    <property type="project" value="UniProtKB-KW"/>
</dbReference>
<dbReference type="STRING" id="8355.A0A1L8ET30"/>
<accession>A0A1L8ET30</accession>
<dbReference type="InterPro" id="IPR000315">
    <property type="entry name" value="Znf_B-box"/>
</dbReference>
<evidence type="ECO:0000256" key="8">
    <source>
        <dbReference type="SAM" id="Coils"/>
    </source>
</evidence>
<dbReference type="CDD" id="cd19769">
    <property type="entry name" value="Bbox2_TRIM16-like"/>
    <property type="match status" value="1"/>
</dbReference>
<dbReference type="RefSeq" id="XP_018090487.1">
    <property type="nucleotide sequence ID" value="XM_018234998.2"/>
</dbReference>
<dbReference type="CDD" id="cd16597">
    <property type="entry name" value="RING-HC_TRIM25_C-IV"/>
    <property type="match status" value="1"/>
</dbReference>
<dbReference type="PaxDb" id="8355-A0A1L8ET30"/>
<dbReference type="Proteomes" id="UP000186698">
    <property type="component" value="Chromosome 9_10L"/>
</dbReference>
<evidence type="ECO:0000313" key="10">
    <source>
        <dbReference type="Proteomes" id="UP000186698"/>
    </source>
</evidence>
<dbReference type="PANTHER" id="PTHR25465:SF40">
    <property type="entry name" value="E3 UBIQUITIN_ISG15 LIGASE TRIM25"/>
    <property type="match status" value="1"/>
</dbReference>
<evidence type="ECO:0000256" key="7">
    <source>
        <dbReference type="ARBA" id="ARBA00023054"/>
    </source>
</evidence>
<feature type="compositionally biased region" description="Polar residues" evidence="9">
    <location>
        <begin position="422"/>
        <end position="441"/>
    </location>
</feature>
<protein>
    <submittedName>
        <fullName evidence="11">E3 ubiquitin/ISG15 ligase TRIM25</fullName>
    </submittedName>
</protein>
<dbReference type="Gene3D" id="2.60.120.920">
    <property type="match status" value="1"/>
</dbReference>
<keyword evidence="3" id="KW-0863">Zinc-finger</keyword>
<evidence type="ECO:0000256" key="1">
    <source>
        <dbReference type="ARBA" id="ARBA00022588"/>
    </source>
</evidence>
<dbReference type="PROSITE" id="PS50188">
    <property type="entry name" value="B302_SPRY"/>
    <property type="match status" value="1"/>
</dbReference>
<dbReference type="SUPFAM" id="SSF57850">
    <property type="entry name" value="RING/U-box"/>
    <property type="match status" value="1"/>
</dbReference>
<evidence type="ECO:0000256" key="5">
    <source>
        <dbReference type="ARBA" id="ARBA00022833"/>
    </source>
</evidence>
<dbReference type="KEGG" id="xla:108700943"/>
<dbReference type="PANTHER" id="PTHR25465">
    <property type="entry name" value="B-BOX DOMAIN CONTAINING"/>
    <property type="match status" value="1"/>
</dbReference>
<dbReference type="InterPro" id="IPR058030">
    <property type="entry name" value="TRIM8/14/16/25/29/45/65_CC"/>
</dbReference>
<dbReference type="OMA" id="CRTEYQE"/>
<dbReference type="Pfam" id="PF13445">
    <property type="entry name" value="zf-RING_UBOX"/>
    <property type="match status" value="1"/>
</dbReference>
<evidence type="ECO:0000256" key="4">
    <source>
        <dbReference type="ARBA" id="ARBA00022786"/>
    </source>
</evidence>
<gene>
    <name evidence="11" type="primary">LOC108700943</name>
</gene>
<dbReference type="SMART" id="SM00184">
    <property type="entry name" value="RING"/>
    <property type="match status" value="1"/>
</dbReference>
<evidence type="ECO:0000313" key="11">
    <source>
        <dbReference type="RefSeq" id="XP_018090487.1"/>
    </source>
</evidence>
<dbReference type="OrthoDB" id="6105938at2759"/>
<dbReference type="SMART" id="SM00502">
    <property type="entry name" value="BBC"/>
    <property type="match status" value="1"/>
</dbReference>
<dbReference type="Gene3D" id="3.30.40.10">
    <property type="entry name" value="Zinc/RING finger domain, C3HC4 (zinc finger)"/>
    <property type="match status" value="1"/>
</dbReference>
<evidence type="ECO:0000256" key="2">
    <source>
        <dbReference type="ARBA" id="ARBA00022723"/>
    </source>
</evidence>
<dbReference type="CDD" id="cd12891">
    <property type="entry name" value="SPRY_PRY_C-I_2"/>
    <property type="match status" value="1"/>
</dbReference>
<dbReference type="InterPro" id="IPR013320">
    <property type="entry name" value="ConA-like_dom_sf"/>
</dbReference>
<name>A0A1L8ET30_XENLA</name>
<keyword evidence="6" id="KW-0391">Immunity</keyword>
<dbReference type="SMART" id="SM00449">
    <property type="entry name" value="SPRY"/>
    <property type="match status" value="1"/>
</dbReference>
<dbReference type="InterPro" id="IPR051051">
    <property type="entry name" value="E3_ubiq-ligase_TRIM/RNF"/>
</dbReference>
<dbReference type="InterPro" id="IPR043136">
    <property type="entry name" value="B30.2/SPRY_sf"/>
</dbReference>
<keyword evidence="5" id="KW-0862">Zinc</keyword>
<dbReference type="PRINTS" id="PR01407">
    <property type="entry name" value="BUTYPHLNCDUF"/>
</dbReference>
<dbReference type="Pfam" id="PF25600">
    <property type="entry name" value="TRIM_CC"/>
    <property type="match status" value="1"/>
</dbReference>
<dbReference type="SMART" id="SM00589">
    <property type="entry name" value="PRY"/>
    <property type="match status" value="1"/>
</dbReference>
<dbReference type="PROSITE" id="PS00518">
    <property type="entry name" value="ZF_RING_1"/>
    <property type="match status" value="1"/>
</dbReference>
<dbReference type="InterPro" id="IPR001870">
    <property type="entry name" value="B30.2/SPRY"/>
</dbReference>
<dbReference type="InterPro" id="IPR006574">
    <property type="entry name" value="PRY"/>
</dbReference>
<feature type="coiled-coil region" evidence="8">
    <location>
        <begin position="173"/>
        <end position="283"/>
    </location>
</feature>
<evidence type="ECO:0000256" key="6">
    <source>
        <dbReference type="ARBA" id="ARBA00022859"/>
    </source>
</evidence>
<dbReference type="InterPro" id="IPR003649">
    <property type="entry name" value="Bbox_C"/>
</dbReference>
<sequence length="631" mass="70732">MAAADLRDELSCSICLNIYTDPVSLPCGHYFCQGCIEGLLNTQETAKDYSCPVCRTEYQERPALQRNRALGNIAERFLSTHPEQHGTGIFCTYCVHSPVPAAKSCLQCEISMCDVHLTAHNQSVEHVLIEPTASFSNRKCSSHKKLQEYYCCEDGACICASCCLAGEHRGHRVEMLNEASEKKKEKLRNVLEKLSPERDKTERGVQRLRECRREMEEKADGETERVTGLFRDIKKQLETLEKQLLSDISRQKEEFSLQLTSLIRELEIKKDELSRKIRHIEELCNMTDPLTVLQERESDGAAFFVAEGGDNEGRDNDDIKVPVVGDLNVELISKTLLTGLAGIVTGVNGTMCGKEDRDMLLDKNTAGDASDIVKEEMVPILITPQPNDTVAEGSGLCASLPKKRKISQPANSKKEKNVGHRSLQSSDSLPKTSQLTSNPRTSLSNFAIDTRSISVFGQKPTDLVLDTHTVGNDVSVSGDRKTASYSRRAQCRPQSRMRFQIPQVLSTRSFNSGQHYWEVEGSESGGWMVGVAYPSIERRGKQSMIGNNKKSWCLYKLDDLYTVIHDSKGYHLSDVRSFRRIGISLDYEAGSLSFYELSEPVRHLHTFTATFTEPLHAAFCVWIGTWVRIIN</sequence>
<dbReference type="Bgee" id="108700943">
    <property type="expression patterns" value="Expressed in internal ear and 17 other cell types or tissues"/>
</dbReference>
<dbReference type="SUPFAM" id="SSF57845">
    <property type="entry name" value="B-box zinc-binding domain"/>
    <property type="match status" value="1"/>
</dbReference>
<dbReference type="InterPro" id="IPR017907">
    <property type="entry name" value="Znf_RING_CS"/>
</dbReference>
<dbReference type="AlphaFoldDB" id="A0A1L8ET30"/>
<dbReference type="Pfam" id="PF00622">
    <property type="entry name" value="SPRY"/>
    <property type="match status" value="1"/>
</dbReference>
<evidence type="ECO:0000256" key="3">
    <source>
        <dbReference type="ARBA" id="ARBA00022771"/>
    </source>
</evidence>
<dbReference type="GO" id="GO:0008270">
    <property type="term" value="F:zinc ion binding"/>
    <property type="evidence" value="ECO:0007669"/>
    <property type="project" value="UniProtKB-KW"/>
</dbReference>
<dbReference type="InterPro" id="IPR001841">
    <property type="entry name" value="Znf_RING"/>
</dbReference>
<dbReference type="GO" id="GO:0005737">
    <property type="term" value="C:cytoplasm"/>
    <property type="evidence" value="ECO:0007669"/>
    <property type="project" value="UniProtKB-ARBA"/>
</dbReference>
<evidence type="ECO:0000256" key="9">
    <source>
        <dbReference type="SAM" id="MobiDB-lite"/>
    </source>
</evidence>
<keyword evidence="10" id="KW-1185">Reference proteome</keyword>
<proteinExistence type="predicted"/>
<dbReference type="InterPro" id="IPR013083">
    <property type="entry name" value="Znf_RING/FYVE/PHD"/>
</dbReference>
<keyword evidence="7 8" id="KW-0175">Coiled coil</keyword>
<organism evidence="10 11">
    <name type="scientific">Xenopus laevis</name>
    <name type="common">African clawed frog</name>
    <dbReference type="NCBI Taxonomy" id="8355"/>
    <lineage>
        <taxon>Eukaryota</taxon>
        <taxon>Metazoa</taxon>
        <taxon>Chordata</taxon>
        <taxon>Craniata</taxon>
        <taxon>Vertebrata</taxon>
        <taxon>Euteleostomi</taxon>
        <taxon>Amphibia</taxon>
        <taxon>Batrachia</taxon>
        <taxon>Anura</taxon>
        <taxon>Pipoidea</taxon>
        <taxon>Pipidae</taxon>
        <taxon>Xenopodinae</taxon>
        <taxon>Xenopus</taxon>
        <taxon>Xenopus</taxon>
    </lineage>
</organism>
<keyword evidence="11" id="KW-0436">Ligase</keyword>